<dbReference type="AlphaFoldDB" id="A0A9D8KJQ0"/>
<dbReference type="InterPro" id="IPR001296">
    <property type="entry name" value="Glyco_trans_1"/>
</dbReference>
<evidence type="ECO:0000259" key="1">
    <source>
        <dbReference type="Pfam" id="PF00534"/>
    </source>
</evidence>
<protein>
    <submittedName>
        <fullName evidence="3">Glycosyltransferase family 4 protein</fullName>
    </submittedName>
</protein>
<dbReference type="Pfam" id="PF13439">
    <property type="entry name" value="Glyco_transf_4"/>
    <property type="match status" value="1"/>
</dbReference>
<dbReference type="PANTHER" id="PTHR45947">
    <property type="entry name" value="SULFOQUINOVOSYL TRANSFERASE SQD2"/>
    <property type="match status" value="1"/>
</dbReference>
<dbReference type="GO" id="GO:0016758">
    <property type="term" value="F:hexosyltransferase activity"/>
    <property type="evidence" value="ECO:0007669"/>
    <property type="project" value="TreeGrafter"/>
</dbReference>
<dbReference type="InterPro" id="IPR028098">
    <property type="entry name" value="Glyco_trans_4-like_N"/>
</dbReference>
<proteinExistence type="predicted"/>
<dbReference type="Proteomes" id="UP000809273">
    <property type="component" value="Unassembled WGS sequence"/>
</dbReference>
<reference evidence="3" key="1">
    <citation type="journal article" date="2021" name="Environ. Microbiol.">
        <title>Genomic characterization of three novel Desulfobacterota classes expand the metabolic and phylogenetic diversity of the phylum.</title>
        <authorList>
            <person name="Murphy C.L."/>
            <person name="Biggerstaff J."/>
            <person name="Eichhorn A."/>
            <person name="Ewing E."/>
            <person name="Shahan R."/>
            <person name="Soriano D."/>
            <person name="Stewart S."/>
            <person name="VanMol K."/>
            <person name="Walker R."/>
            <person name="Walters P."/>
            <person name="Elshahed M.S."/>
            <person name="Youssef N.H."/>
        </authorList>
    </citation>
    <scope>NUCLEOTIDE SEQUENCE</scope>
    <source>
        <strain evidence="3">Zod_Metabat.24</strain>
    </source>
</reference>
<dbReference type="PANTHER" id="PTHR45947:SF3">
    <property type="entry name" value="SULFOQUINOVOSYL TRANSFERASE SQD2"/>
    <property type="match status" value="1"/>
</dbReference>
<gene>
    <name evidence="3" type="ORF">JW984_16275</name>
</gene>
<dbReference type="Pfam" id="PF00534">
    <property type="entry name" value="Glycos_transf_1"/>
    <property type="match status" value="1"/>
</dbReference>
<dbReference type="SUPFAM" id="SSF53756">
    <property type="entry name" value="UDP-Glycosyltransferase/glycogen phosphorylase"/>
    <property type="match status" value="1"/>
</dbReference>
<evidence type="ECO:0000259" key="2">
    <source>
        <dbReference type="Pfam" id="PF13439"/>
    </source>
</evidence>
<dbReference type="Gene3D" id="3.40.50.2000">
    <property type="entry name" value="Glycogen Phosphorylase B"/>
    <property type="match status" value="2"/>
</dbReference>
<dbReference type="CDD" id="cd03801">
    <property type="entry name" value="GT4_PimA-like"/>
    <property type="match status" value="1"/>
</dbReference>
<comment type="caution">
    <text evidence="3">The sequence shown here is derived from an EMBL/GenBank/DDBJ whole genome shotgun (WGS) entry which is preliminary data.</text>
</comment>
<name>A0A9D8KJQ0_9DELT</name>
<reference evidence="3" key="2">
    <citation type="submission" date="2021-01" db="EMBL/GenBank/DDBJ databases">
        <authorList>
            <person name="Hahn C.R."/>
            <person name="Youssef N.H."/>
            <person name="Elshahed M."/>
        </authorList>
    </citation>
    <scope>NUCLEOTIDE SEQUENCE</scope>
    <source>
        <strain evidence="3">Zod_Metabat.24</strain>
    </source>
</reference>
<dbReference type="InterPro" id="IPR050194">
    <property type="entry name" value="Glycosyltransferase_grp1"/>
</dbReference>
<dbReference type="EMBL" id="JAFGIX010000087">
    <property type="protein sequence ID" value="MBN1574753.1"/>
    <property type="molecule type" value="Genomic_DNA"/>
</dbReference>
<accession>A0A9D8KJQ0</accession>
<feature type="domain" description="Glycosyltransferase subfamily 4-like N-terminal" evidence="2">
    <location>
        <begin position="43"/>
        <end position="184"/>
    </location>
</feature>
<evidence type="ECO:0000313" key="3">
    <source>
        <dbReference type="EMBL" id="MBN1574753.1"/>
    </source>
</evidence>
<organism evidence="3 4">
    <name type="scientific">Candidatus Zymogenus saltonus</name>
    <dbReference type="NCBI Taxonomy" id="2844893"/>
    <lineage>
        <taxon>Bacteria</taxon>
        <taxon>Deltaproteobacteria</taxon>
        <taxon>Candidatus Zymogenia</taxon>
        <taxon>Candidatus Zymogeniales</taxon>
        <taxon>Candidatus Zymogenaceae</taxon>
        <taxon>Candidatus Zymogenus</taxon>
    </lineage>
</organism>
<sequence length="389" mass="43815">MLTKDLNVLIIGLDKDMIRDRENPTYRRHRAYADEVSSLSFIVYTSRGEGFSETLNGNFSVYPTNSANKLTYFLDTLRLGKGIIKEKGIDVVVTQDPLATGLCGYILKKRIGIVWVCNVHGDYIDNPHWLVESPVNRVKNFVGKFMIKKADGLRVVSRLIREKMVRLGIAPESVVHATPSVDLDKFPAGKFNKDGLKERYGLKGKKVILFVGRIEREKEIPLLLETMKRLKDELPSARLVVVGRGSLLDEMKKTAGSLGVDDRVNFTGHLPFETLTDYYRLSDVFVLISYYEGTAKVLKEAAMAELPIIATDVSGSGEVVIDGKNGYLIPVGDKGALYRRLVELLSEDRKAERMGRASKRHVEEAFNFKRNVGEIVGAWEKIYSLRRKI</sequence>
<feature type="domain" description="Glycosyl transferase family 1" evidence="1">
    <location>
        <begin position="198"/>
        <end position="360"/>
    </location>
</feature>
<evidence type="ECO:0000313" key="4">
    <source>
        <dbReference type="Proteomes" id="UP000809273"/>
    </source>
</evidence>